<keyword evidence="2" id="KW-0472">Membrane</keyword>
<sequence length="507" mass="57496">MSQIFVQLNIYYILKGPTGFLLRGTLRKRGGARLGTDDHRLERDFCLSIWIPALFLSVASRYLLLKIRRVYLAMEIPTAALQFRDKPAQIGADGQLDAKAEDDQTIAQMARSGTDNNNDANVDKCVATKNDEQEPSTIEETAEAPDPKKSKKKKRTKKSRGKNKGSGFEEYAADGPITVAEYEENKIRYDRSLPAKQRLETAIQRFQAKRSMNIDRRNVFTKYMSYGGVDIGPKMFEGNDQRDLMDMDSEDILTAAAQASVPENRVGWDVDFEAVAKGFLRTCGLRRRQGRTLESPTSELLGTGKFQHGLFNLVWWPLLRFLHRRPGMEQRSRCRGHGRQRCTQATCVNETGFEVIAITPVNNDVRGFYKQYAPDLQPVGKLRAKPWRNPGLPAEDLPPNQNHGAYHSPPFPAIDEYEFFVEQSMLKFCFAGMKVETSVWELNCGFQYFDNVMAVYCSFYTILLNENMIGWKEPRDLRSDAIVPHNSEAETQVGGGDEGPVRSEEDD</sequence>
<dbReference type="OrthoDB" id="435402at2759"/>
<protein>
    <submittedName>
        <fullName evidence="3">Arb1 superfamily domain-containing protein</fullName>
    </submittedName>
</protein>
<feature type="region of interest" description="Disordered" evidence="1">
    <location>
        <begin position="482"/>
        <end position="507"/>
    </location>
</feature>
<feature type="transmembrane region" description="Helical" evidence="2">
    <location>
        <begin position="47"/>
        <end position="64"/>
    </location>
</feature>
<proteinExistence type="predicted"/>
<accession>A0A8A1M2E3</accession>
<feature type="region of interest" description="Disordered" evidence="1">
    <location>
        <begin position="128"/>
        <end position="170"/>
    </location>
</feature>
<organism evidence="3 4">
    <name type="scientific">Ajellomyces capsulatus</name>
    <name type="common">Darling's disease fungus</name>
    <name type="synonym">Histoplasma capsulatum</name>
    <dbReference type="NCBI Taxonomy" id="5037"/>
    <lineage>
        <taxon>Eukaryota</taxon>
        <taxon>Fungi</taxon>
        <taxon>Dikarya</taxon>
        <taxon>Ascomycota</taxon>
        <taxon>Pezizomycotina</taxon>
        <taxon>Eurotiomycetes</taxon>
        <taxon>Eurotiomycetidae</taxon>
        <taxon>Onygenales</taxon>
        <taxon>Ajellomycetaceae</taxon>
        <taxon>Histoplasma</taxon>
    </lineage>
</organism>
<dbReference type="GO" id="GO:0033167">
    <property type="term" value="C:ARC complex"/>
    <property type="evidence" value="ECO:0007669"/>
    <property type="project" value="InterPro"/>
</dbReference>
<evidence type="ECO:0000256" key="2">
    <source>
        <dbReference type="SAM" id="Phobius"/>
    </source>
</evidence>
<evidence type="ECO:0000313" key="3">
    <source>
        <dbReference type="EMBL" id="QSS58612.1"/>
    </source>
</evidence>
<name>A0A8A1M2E3_AJECA</name>
<keyword evidence="2" id="KW-1133">Transmembrane helix</keyword>
<evidence type="ECO:0000256" key="1">
    <source>
        <dbReference type="SAM" id="MobiDB-lite"/>
    </source>
</evidence>
<dbReference type="Proteomes" id="UP000663671">
    <property type="component" value="Chromosome 2"/>
</dbReference>
<dbReference type="InterPro" id="IPR018606">
    <property type="entry name" value="Arb1"/>
</dbReference>
<dbReference type="AlphaFoldDB" id="A0A8A1M2E3"/>
<dbReference type="GO" id="GO:0031047">
    <property type="term" value="P:regulatory ncRNA-mediated gene silencing"/>
    <property type="evidence" value="ECO:0007669"/>
    <property type="project" value="InterPro"/>
</dbReference>
<feature type="compositionally biased region" description="Basic residues" evidence="1">
    <location>
        <begin position="149"/>
        <end position="163"/>
    </location>
</feature>
<dbReference type="VEuPathDB" id="FungiDB:I7I51_08039"/>
<gene>
    <name evidence="3" type="ORF">I7I51_08039</name>
</gene>
<keyword evidence="2" id="KW-0812">Transmembrane</keyword>
<dbReference type="EMBL" id="CP069109">
    <property type="protein sequence ID" value="QSS58612.1"/>
    <property type="molecule type" value="Genomic_DNA"/>
</dbReference>
<evidence type="ECO:0000313" key="4">
    <source>
        <dbReference type="Proteomes" id="UP000663671"/>
    </source>
</evidence>
<dbReference type="Pfam" id="PF09692">
    <property type="entry name" value="Arb1"/>
    <property type="match status" value="2"/>
</dbReference>
<reference evidence="3" key="1">
    <citation type="submission" date="2021-01" db="EMBL/GenBank/DDBJ databases">
        <title>Chromosome-level genome assembly of a human fungal pathogen reveals clustering of transcriptionally co-regulated genes.</title>
        <authorList>
            <person name="Voorhies M."/>
            <person name="Cohen S."/>
            <person name="Shea T.P."/>
            <person name="Petrus S."/>
            <person name="Munoz J.F."/>
            <person name="Poplawski S."/>
            <person name="Goldman W.E."/>
            <person name="Michael T."/>
            <person name="Cuomo C.A."/>
            <person name="Sil A."/>
            <person name="Beyhan S."/>
        </authorList>
    </citation>
    <scope>NUCLEOTIDE SEQUENCE</scope>
    <source>
        <strain evidence="3">WU24</strain>
    </source>
</reference>